<name>A0A7G9S0C0_9FIRM</name>
<dbReference type="PANTHER" id="PTHR30429">
    <property type="entry name" value="D-METHIONINE-BINDING LIPOPROTEIN METQ"/>
    <property type="match status" value="1"/>
</dbReference>
<keyword evidence="10" id="KW-1185">Reference proteome</keyword>
<keyword evidence="2 8" id="KW-0732">Signal</keyword>
<feature type="lipid moiety-binding region" description="S-diacylglycerol cysteine" evidence="7">
    <location>
        <position position="18"/>
    </location>
</feature>
<dbReference type="GO" id="GO:0016020">
    <property type="term" value="C:membrane"/>
    <property type="evidence" value="ECO:0007669"/>
    <property type="project" value="UniProtKB-SubCell"/>
</dbReference>
<dbReference type="RefSeq" id="WP_187534497.1">
    <property type="nucleotide sequence ID" value="NZ_CBCSHU010000001.1"/>
</dbReference>
<dbReference type="EMBL" id="CP060715">
    <property type="protein sequence ID" value="QNN61295.1"/>
    <property type="molecule type" value="Genomic_DNA"/>
</dbReference>
<evidence type="ECO:0000256" key="7">
    <source>
        <dbReference type="PIRSR" id="PIRSR002854-1"/>
    </source>
</evidence>
<protein>
    <recommendedName>
        <fullName evidence="6">Lipoprotein</fullName>
    </recommendedName>
</protein>
<evidence type="ECO:0000256" key="8">
    <source>
        <dbReference type="SAM" id="SignalP"/>
    </source>
</evidence>
<evidence type="ECO:0000256" key="2">
    <source>
        <dbReference type="ARBA" id="ARBA00022729"/>
    </source>
</evidence>
<evidence type="ECO:0000256" key="5">
    <source>
        <dbReference type="ARBA" id="ARBA00023288"/>
    </source>
</evidence>
<dbReference type="Pfam" id="PF03180">
    <property type="entry name" value="Lipoprotein_9"/>
    <property type="match status" value="1"/>
</dbReference>
<comment type="subcellular location">
    <subcellularLocation>
        <location evidence="1">Membrane</location>
        <topology evidence="1">Lipid-anchor</topology>
    </subcellularLocation>
</comment>
<evidence type="ECO:0000256" key="3">
    <source>
        <dbReference type="ARBA" id="ARBA00023136"/>
    </source>
</evidence>
<dbReference type="AlphaFoldDB" id="A0A7G9S0C0"/>
<dbReference type="Gene3D" id="3.40.190.10">
    <property type="entry name" value="Periplasmic binding protein-like II"/>
    <property type="match status" value="2"/>
</dbReference>
<evidence type="ECO:0000256" key="6">
    <source>
        <dbReference type="PIRNR" id="PIRNR002854"/>
    </source>
</evidence>
<accession>A0A7G9S0C0</accession>
<feature type="signal peptide" evidence="8">
    <location>
        <begin position="1"/>
        <end position="23"/>
    </location>
</feature>
<gene>
    <name evidence="9" type="ORF">H9L01_02705</name>
</gene>
<dbReference type="KEGG" id="eio:H9L01_02705"/>
<comment type="similarity">
    <text evidence="6">Belongs to the nlpA lipoprotein family.</text>
</comment>
<reference evidence="9 10" key="1">
    <citation type="submission" date="2020-08" db="EMBL/GenBank/DDBJ databases">
        <title>Genome sequence of Erysipelothrix inopinata DSM 15511T.</title>
        <authorList>
            <person name="Hyun D.-W."/>
            <person name="Bae J.-W."/>
        </authorList>
    </citation>
    <scope>NUCLEOTIDE SEQUENCE [LARGE SCALE GENOMIC DNA]</scope>
    <source>
        <strain evidence="9 10">DSM 15511</strain>
    </source>
</reference>
<evidence type="ECO:0000313" key="9">
    <source>
        <dbReference type="EMBL" id="QNN61295.1"/>
    </source>
</evidence>
<sequence length="267" mass="29255">MKKLLLTLLITLLVLTGCSNKPASSEPTKDVVIGMIGSDSVVWGHVAKEAAKEGINITFKSFTDYTQPNRALNDKDIDLNVFQHHVYLEKEIESHGYKITPIANTAIAPMGIYSKKITSLDEIQKGAQVSIPDDITNGGRALQLLQAEGIIKLNDEKFPTIKDIVDNPLELKFLELSAANIPGTLGDVDFAIINSGIAVDAGLIPTETAIVLENVTTDPNNPYVNLIAARTEEKDNPVFKRIIELYQTDEVRQLIVEDSKGSSFPVW</sequence>
<keyword evidence="3" id="KW-0472">Membrane</keyword>
<dbReference type="SUPFAM" id="SSF53850">
    <property type="entry name" value="Periplasmic binding protein-like II"/>
    <property type="match status" value="1"/>
</dbReference>
<evidence type="ECO:0000256" key="4">
    <source>
        <dbReference type="ARBA" id="ARBA00023139"/>
    </source>
</evidence>
<evidence type="ECO:0000313" key="10">
    <source>
        <dbReference type="Proteomes" id="UP000515928"/>
    </source>
</evidence>
<evidence type="ECO:0000256" key="1">
    <source>
        <dbReference type="ARBA" id="ARBA00004635"/>
    </source>
</evidence>
<feature type="chain" id="PRO_5028824659" description="Lipoprotein" evidence="8">
    <location>
        <begin position="24"/>
        <end position="267"/>
    </location>
</feature>
<dbReference type="PANTHER" id="PTHR30429:SF3">
    <property type="entry name" value="LIPOPROTEIN"/>
    <property type="match status" value="1"/>
</dbReference>
<dbReference type="PROSITE" id="PS51257">
    <property type="entry name" value="PROKAR_LIPOPROTEIN"/>
    <property type="match status" value="1"/>
</dbReference>
<keyword evidence="4" id="KW-0564">Palmitate</keyword>
<organism evidence="9 10">
    <name type="scientific">Erysipelothrix inopinata</name>
    <dbReference type="NCBI Taxonomy" id="225084"/>
    <lineage>
        <taxon>Bacteria</taxon>
        <taxon>Bacillati</taxon>
        <taxon>Bacillota</taxon>
        <taxon>Erysipelotrichia</taxon>
        <taxon>Erysipelotrichales</taxon>
        <taxon>Erysipelotrichaceae</taxon>
        <taxon>Erysipelothrix</taxon>
    </lineage>
</organism>
<keyword evidence="5 6" id="KW-0449">Lipoprotein</keyword>
<dbReference type="Proteomes" id="UP000515928">
    <property type="component" value="Chromosome"/>
</dbReference>
<dbReference type="PIRSF" id="PIRSF002854">
    <property type="entry name" value="MetQ"/>
    <property type="match status" value="1"/>
</dbReference>
<dbReference type="InterPro" id="IPR004872">
    <property type="entry name" value="Lipoprotein_NlpA"/>
</dbReference>
<proteinExistence type="inferred from homology"/>